<dbReference type="InterPro" id="IPR011990">
    <property type="entry name" value="TPR-like_helical_dom_sf"/>
</dbReference>
<dbReference type="EMBL" id="VGLS01001031">
    <property type="protein sequence ID" value="MBM3226743.1"/>
    <property type="molecule type" value="Genomic_DNA"/>
</dbReference>
<dbReference type="AlphaFoldDB" id="A0A937W4D0"/>
<dbReference type="PANTHER" id="PTHR16305:SF28">
    <property type="entry name" value="GUANYLATE CYCLASE DOMAIN-CONTAINING PROTEIN"/>
    <property type="match status" value="1"/>
</dbReference>
<keyword evidence="1" id="KW-0547">Nucleotide-binding</keyword>
<dbReference type="GO" id="GO:0005524">
    <property type="term" value="F:ATP binding"/>
    <property type="evidence" value="ECO:0007669"/>
    <property type="project" value="UniProtKB-KW"/>
</dbReference>
<dbReference type="GO" id="GO:0004016">
    <property type="term" value="F:adenylate cyclase activity"/>
    <property type="evidence" value="ECO:0007669"/>
    <property type="project" value="TreeGrafter"/>
</dbReference>
<comment type="caution">
    <text evidence="3">The sequence shown here is derived from an EMBL/GenBank/DDBJ whole genome shotgun (WGS) entry which is preliminary data.</text>
</comment>
<evidence type="ECO:0000313" key="4">
    <source>
        <dbReference type="Proteomes" id="UP000712673"/>
    </source>
</evidence>
<dbReference type="Gene3D" id="1.25.40.10">
    <property type="entry name" value="Tetratricopeptide repeat domain"/>
    <property type="match status" value="2"/>
</dbReference>
<protein>
    <recommendedName>
        <fullName evidence="5">MalT-like TPR region domain-containing protein</fullName>
    </recommendedName>
</protein>
<evidence type="ECO:0000256" key="2">
    <source>
        <dbReference type="ARBA" id="ARBA00022840"/>
    </source>
</evidence>
<dbReference type="Proteomes" id="UP000712673">
    <property type="component" value="Unassembled WGS sequence"/>
</dbReference>
<evidence type="ECO:0008006" key="5">
    <source>
        <dbReference type="Google" id="ProtNLM"/>
    </source>
</evidence>
<dbReference type="SUPFAM" id="SSF48452">
    <property type="entry name" value="TPR-like"/>
    <property type="match status" value="2"/>
</dbReference>
<accession>A0A937W4D0</accession>
<evidence type="ECO:0000256" key="1">
    <source>
        <dbReference type="ARBA" id="ARBA00022741"/>
    </source>
</evidence>
<reference evidence="3" key="1">
    <citation type="submission" date="2019-03" db="EMBL/GenBank/DDBJ databases">
        <title>Lake Tanganyika Metagenome-Assembled Genomes (MAGs).</title>
        <authorList>
            <person name="Tran P."/>
        </authorList>
    </citation>
    <scope>NUCLEOTIDE SEQUENCE</scope>
    <source>
        <strain evidence="3">K_DeepCast_65m_m2_066</strain>
    </source>
</reference>
<evidence type="ECO:0000313" key="3">
    <source>
        <dbReference type="EMBL" id="MBM3226743.1"/>
    </source>
</evidence>
<dbReference type="GO" id="GO:0005737">
    <property type="term" value="C:cytoplasm"/>
    <property type="evidence" value="ECO:0007669"/>
    <property type="project" value="TreeGrafter"/>
</dbReference>
<organism evidence="3 4">
    <name type="scientific">Tectimicrobiota bacterium</name>
    <dbReference type="NCBI Taxonomy" id="2528274"/>
    <lineage>
        <taxon>Bacteria</taxon>
        <taxon>Pseudomonadati</taxon>
        <taxon>Nitrospinota/Tectimicrobiota group</taxon>
        <taxon>Candidatus Tectimicrobiota</taxon>
    </lineage>
</organism>
<keyword evidence="2" id="KW-0067">ATP-binding</keyword>
<dbReference type="PANTHER" id="PTHR16305">
    <property type="entry name" value="TESTICULAR SOLUBLE ADENYLYL CYCLASE"/>
    <property type="match status" value="1"/>
</dbReference>
<dbReference type="InterPro" id="IPR019734">
    <property type="entry name" value="TPR_rpt"/>
</dbReference>
<proteinExistence type="predicted"/>
<sequence>MRNLLIKFDKFCPSTRLMTYRPGFHPPWMDKSYVTHLTLRRLNMAHSLSLIEDVAAQRPLSSTVMQRIATRAEGHPLFLEALTRMLLERGSAAGISVPDTIQEVLMARIDGLSAPARRLLQTAAVLGRTASLELLQQVAQGIRDFAQALQELKRLEFLYEQTMAAEPSYAFRHGLIQDVTYQSLLQSHRETIHTAVGQALETRYADRLATVYDRLAYHYARTPDAAKAVQYLTRLAERAVNGSAHVEAVEALQEARRHAERLSADTRDQHLVHVVIHLVHSLHFLSRFPESLTLLLQYQHCLAQLQVSSLIGVYHLQLGVTYSMLGEHTQAVQQAQRALEVATECGDEITMGRAHYLWALEAYWAGQPQQGIAHGQQAVALLQRSERRWSLGMAYIYLGVNYVLQGDFALALEAVQQARTLGEVLEDVSLQNHATWIVGWVQATCGDWQAGIAACEQALERSPAPLNTLFALCALGHAYLEKEDPEQAILHLTQAIEQTQHFHHQPLQTWMTTLLAEAYLLQGDSLRAQSLARQALDMATTSHNLWGIGLAQHALGRIARARGALLEVATHLTEALHAFTAMPAHLKVAQVQLDLAHLAQAQGDLPAARQHLHAAQTGFTALHVPLYLERTRQLASRLDMARPRAARALRCDPPD</sequence>
<dbReference type="SMART" id="SM00028">
    <property type="entry name" value="TPR"/>
    <property type="match status" value="5"/>
</dbReference>
<name>A0A937W4D0_UNCTE</name>
<gene>
    <name evidence="3" type="ORF">FJZ47_23510</name>
</gene>
<dbReference type="Pfam" id="PF13181">
    <property type="entry name" value="TPR_8"/>
    <property type="match status" value="1"/>
</dbReference>